<proteinExistence type="predicted"/>
<accession>A0ABU0DMR0</accession>
<dbReference type="RefSeq" id="WP_307063670.1">
    <property type="nucleotide sequence ID" value="NZ_JAUSUH010000012.1"/>
</dbReference>
<evidence type="ECO:0000313" key="1">
    <source>
        <dbReference type="EMBL" id="MDQ0349733.1"/>
    </source>
</evidence>
<name>A0ABU0DMR0_9HYPH</name>
<protein>
    <submittedName>
        <fullName evidence="1">Uncharacterized protein</fullName>
    </submittedName>
</protein>
<dbReference type="Proteomes" id="UP001238467">
    <property type="component" value="Unassembled WGS sequence"/>
</dbReference>
<comment type="caution">
    <text evidence="1">The sequence shown here is derived from an EMBL/GenBank/DDBJ whole genome shotgun (WGS) entry which is preliminary data.</text>
</comment>
<evidence type="ECO:0000313" key="2">
    <source>
        <dbReference type="Proteomes" id="UP001238467"/>
    </source>
</evidence>
<reference evidence="1 2" key="1">
    <citation type="submission" date="2023-07" db="EMBL/GenBank/DDBJ databases">
        <title>Genomic Encyclopedia of Type Strains, Phase IV (KMG-IV): sequencing the most valuable type-strain genomes for metagenomic binning, comparative biology and taxonomic classification.</title>
        <authorList>
            <person name="Goeker M."/>
        </authorList>
    </citation>
    <scope>NUCLEOTIDE SEQUENCE [LARGE SCALE GENOMIC DNA]</scope>
    <source>
        <strain evidence="1 2">DSM 1277</strain>
    </source>
</reference>
<organism evidence="1 2">
    <name type="scientific">Ancylobacter vacuolatus</name>
    <dbReference type="NCBI Taxonomy" id="223389"/>
    <lineage>
        <taxon>Bacteria</taxon>
        <taxon>Pseudomonadati</taxon>
        <taxon>Pseudomonadota</taxon>
        <taxon>Alphaproteobacteria</taxon>
        <taxon>Hyphomicrobiales</taxon>
        <taxon>Xanthobacteraceae</taxon>
        <taxon>Ancylobacter</taxon>
    </lineage>
</organism>
<sequence length="278" mass="29287">MALVLTSALVLSEPLTSTDAAAPAIGWHNVVQAGGITAEFELPGYPASNMALPTTAEGWRSSSADEQTVTFAIPGGVGVDYVGIERHNLGSIGCNLSLEIPDPEDEGEWIELAAPLVPAGDAPLMLIFPLTYPGGALRLRLAMPDGAAAPRMAVVYIGRLTRVPRGIQPGSTPIPFAGSTDIVTGMAESGDYLGRIVTRRALSTAVTFRYLPDAWFRANMGAFARAALETPFFFCFLPALYPGDVGYGVLKGDLRPDPEMTGEGVMVHVTLQIDAVAL</sequence>
<keyword evidence="2" id="KW-1185">Reference proteome</keyword>
<dbReference type="EMBL" id="JAUSUH010000012">
    <property type="protein sequence ID" value="MDQ0349733.1"/>
    <property type="molecule type" value="Genomic_DNA"/>
</dbReference>
<gene>
    <name evidence="1" type="ORF">J2S76_004184</name>
</gene>